<proteinExistence type="predicted"/>
<dbReference type="Gene3D" id="2.40.70.10">
    <property type="entry name" value="Acid Proteases"/>
    <property type="match status" value="1"/>
</dbReference>
<dbReference type="RefSeq" id="WP_176141034.1">
    <property type="nucleotide sequence ID" value="NZ_FUZF01000007.1"/>
</dbReference>
<dbReference type="AlphaFoldDB" id="A0A1T5DG59"/>
<reference evidence="3" key="1">
    <citation type="submission" date="2017-02" db="EMBL/GenBank/DDBJ databases">
        <authorList>
            <person name="Varghese N."/>
            <person name="Submissions S."/>
        </authorList>
    </citation>
    <scope>NUCLEOTIDE SEQUENCE [LARGE SCALE GENOMIC DNA]</scope>
    <source>
        <strain evidence="3">DSM 24091</strain>
    </source>
</reference>
<feature type="signal peptide" evidence="1">
    <location>
        <begin position="1"/>
        <end position="26"/>
    </location>
</feature>
<dbReference type="InterPro" id="IPR021109">
    <property type="entry name" value="Peptidase_aspartic_dom_sf"/>
</dbReference>
<protein>
    <submittedName>
        <fullName evidence="2">Aspartyl protease</fullName>
    </submittedName>
</protein>
<dbReference type="STRING" id="1513896.SAMN05660841_01942"/>
<name>A0A1T5DG59_9SPHI</name>
<evidence type="ECO:0000313" key="3">
    <source>
        <dbReference type="Proteomes" id="UP000190150"/>
    </source>
</evidence>
<evidence type="ECO:0000256" key="1">
    <source>
        <dbReference type="SAM" id="SignalP"/>
    </source>
</evidence>
<accession>A0A1T5DG59</accession>
<keyword evidence="2" id="KW-0645">Protease</keyword>
<dbReference type="GO" id="GO:0008233">
    <property type="term" value="F:peptidase activity"/>
    <property type="evidence" value="ECO:0007669"/>
    <property type="project" value="UniProtKB-KW"/>
</dbReference>
<keyword evidence="3" id="KW-1185">Reference proteome</keyword>
<sequence>MQSRKKSKLIILVSAALLFGISTVQAQLKDQSLFEIAMNKSLQSKDTSGLSRYLADEFAVAGHTAEGAKFRLDQVIKNYGATSVQVLGEGKTDKGILYKVEFTEKDGKKAVSQALVNTKGQLLYVTQFDLLYGLKREIQSRLVARIPFENHNGSIVLKVKINGFERPLNLLFDTGADGMALSQTLADEIGLKVTRENNASVVGGNKTIQVSDNNTVLLDTLSLKEMGIAIFPEMGRDNAEGIIGNALIRRYITHIDYDNNMLSLYSFGPYRYEGKGHTVQVGMPSGIMMLPGELEIVQGKKYAGNFVFDTGASYDLICFRPFVRQNKLLVSGFKPEVQAATVSMGISSPTFMGKSFGFNITGLNPMSGLPVTLMGGSSNNENWNPGADGSIGVRLLGRYNMTINLAEGEVFFSPNKLHSMPQDFVLKNYQLGWDNDGKLVVLGTAGFGEAKVQLAKGAEIKSLGNYAADKLGKKPELITEIQQKAIAGEEIAVEIEGGNITNL</sequence>
<keyword evidence="1" id="KW-0732">Signal</keyword>
<dbReference type="Proteomes" id="UP000190150">
    <property type="component" value="Unassembled WGS sequence"/>
</dbReference>
<dbReference type="CDD" id="cd05483">
    <property type="entry name" value="retropepsin_like_bacteria"/>
    <property type="match status" value="1"/>
</dbReference>
<feature type="chain" id="PRO_5012933714" evidence="1">
    <location>
        <begin position="27"/>
        <end position="503"/>
    </location>
</feature>
<dbReference type="GO" id="GO:0006508">
    <property type="term" value="P:proteolysis"/>
    <property type="evidence" value="ECO:0007669"/>
    <property type="project" value="UniProtKB-KW"/>
</dbReference>
<dbReference type="EMBL" id="FUZF01000007">
    <property type="protein sequence ID" value="SKB70694.1"/>
    <property type="molecule type" value="Genomic_DNA"/>
</dbReference>
<evidence type="ECO:0000313" key="2">
    <source>
        <dbReference type="EMBL" id="SKB70694.1"/>
    </source>
</evidence>
<keyword evidence="2" id="KW-0378">Hydrolase</keyword>
<dbReference type="InterPro" id="IPR034122">
    <property type="entry name" value="Retropepsin-like_bacterial"/>
</dbReference>
<dbReference type="Pfam" id="PF13650">
    <property type="entry name" value="Asp_protease_2"/>
    <property type="match status" value="1"/>
</dbReference>
<organism evidence="2 3">
    <name type="scientific">Sphingobacterium nematocida</name>
    <dbReference type="NCBI Taxonomy" id="1513896"/>
    <lineage>
        <taxon>Bacteria</taxon>
        <taxon>Pseudomonadati</taxon>
        <taxon>Bacteroidota</taxon>
        <taxon>Sphingobacteriia</taxon>
        <taxon>Sphingobacteriales</taxon>
        <taxon>Sphingobacteriaceae</taxon>
        <taxon>Sphingobacterium</taxon>
    </lineage>
</organism>
<gene>
    <name evidence="2" type="ORF">SAMN05660841_01942</name>
</gene>
<dbReference type="SUPFAM" id="SSF50630">
    <property type="entry name" value="Acid proteases"/>
    <property type="match status" value="1"/>
</dbReference>